<proteinExistence type="predicted"/>
<reference evidence="1" key="1">
    <citation type="submission" date="2014-11" db="EMBL/GenBank/DDBJ databases">
        <authorList>
            <person name="Amaro Gonzalez C."/>
        </authorList>
    </citation>
    <scope>NUCLEOTIDE SEQUENCE</scope>
</reference>
<dbReference type="EMBL" id="GBXM01047473">
    <property type="protein sequence ID" value="JAH61104.1"/>
    <property type="molecule type" value="Transcribed_RNA"/>
</dbReference>
<protein>
    <submittedName>
        <fullName evidence="1">Uncharacterized protein</fullName>
    </submittedName>
</protein>
<dbReference type="AlphaFoldDB" id="A0A0E9U5A8"/>
<sequence length="55" mass="6584">MTWPLSFFILLHYPQPFLKKSPAAFSVQIKSNRAERVRIQVFFCDIRGYLRPQQL</sequence>
<reference evidence="1" key="2">
    <citation type="journal article" date="2015" name="Fish Shellfish Immunol.">
        <title>Early steps in the European eel (Anguilla anguilla)-Vibrio vulnificus interaction in the gills: Role of the RtxA13 toxin.</title>
        <authorList>
            <person name="Callol A."/>
            <person name="Pajuelo D."/>
            <person name="Ebbesson L."/>
            <person name="Teles M."/>
            <person name="MacKenzie S."/>
            <person name="Amaro C."/>
        </authorList>
    </citation>
    <scope>NUCLEOTIDE SEQUENCE</scope>
</reference>
<organism evidence="1">
    <name type="scientific">Anguilla anguilla</name>
    <name type="common">European freshwater eel</name>
    <name type="synonym">Muraena anguilla</name>
    <dbReference type="NCBI Taxonomy" id="7936"/>
    <lineage>
        <taxon>Eukaryota</taxon>
        <taxon>Metazoa</taxon>
        <taxon>Chordata</taxon>
        <taxon>Craniata</taxon>
        <taxon>Vertebrata</taxon>
        <taxon>Euteleostomi</taxon>
        <taxon>Actinopterygii</taxon>
        <taxon>Neopterygii</taxon>
        <taxon>Teleostei</taxon>
        <taxon>Anguilliformes</taxon>
        <taxon>Anguillidae</taxon>
        <taxon>Anguilla</taxon>
    </lineage>
</organism>
<evidence type="ECO:0000313" key="1">
    <source>
        <dbReference type="EMBL" id="JAH61104.1"/>
    </source>
</evidence>
<name>A0A0E9U5A8_ANGAN</name>
<accession>A0A0E9U5A8</accession>